<reference evidence="2 3" key="1">
    <citation type="journal article" date="2021" name="J. Hered.">
        <title>A chromosome-level genome assembly of the parasitoid wasp, Cotesia glomerata (Hymenoptera: Braconidae).</title>
        <authorList>
            <person name="Pinto B.J."/>
            <person name="Weis J.J."/>
            <person name="Gamble T."/>
            <person name="Ode P.J."/>
            <person name="Paul R."/>
            <person name="Zaspel J.M."/>
        </authorList>
    </citation>
    <scope>NUCLEOTIDE SEQUENCE [LARGE SCALE GENOMIC DNA]</scope>
    <source>
        <strain evidence="2">CgM1</strain>
    </source>
</reference>
<sequence>MRRWALQKQNRYEGVIIMKHKVTSTSGGITVTHTLTSTIQTAPNLQLTAHPMTEAPKIYSTPITSSAVTNTVTSSSTADTPKTIASPITHKITSTTTAHTTTTTSSTYPINSTVLNNTSRASSEDISSPLEMDHDLVMDYFNDDFSVPIEEKKTEHSKSSSKPVRPNTHSPNSGLLDAKRRKKISLKNDDIQNIFKSIPENANIKFENCKFEFHFHYHEDKEN</sequence>
<name>A0AAV7IZS3_COTGL</name>
<evidence type="ECO:0000313" key="2">
    <source>
        <dbReference type="EMBL" id="KAH0561585.1"/>
    </source>
</evidence>
<comment type="caution">
    <text evidence="2">The sequence shown here is derived from an EMBL/GenBank/DDBJ whole genome shotgun (WGS) entry which is preliminary data.</text>
</comment>
<gene>
    <name evidence="2" type="ORF">KQX54_017899</name>
</gene>
<dbReference type="EMBL" id="JAHXZJ010000374">
    <property type="protein sequence ID" value="KAH0561585.1"/>
    <property type="molecule type" value="Genomic_DNA"/>
</dbReference>
<dbReference type="AlphaFoldDB" id="A0AAV7IZS3"/>
<evidence type="ECO:0000313" key="3">
    <source>
        <dbReference type="Proteomes" id="UP000826195"/>
    </source>
</evidence>
<organism evidence="2 3">
    <name type="scientific">Cotesia glomerata</name>
    <name type="common">Lepidopteran parasitic wasp</name>
    <name type="synonym">Apanteles glomeratus</name>
    <dbReference type="NCBI Taxonomy" id="32391"/>
    <lineage>
        <taxon>Eukaryota</taxon>
        <taxon>Metazoa</taxon>
        <taxon>Ecdysozoa</taxon>
        <taxon>Arthropoda</taxon>
        <taxon>Hexapoda</taxon>
        <taxon>Insecta</taxon>
        <taxon>Pterygota</taxon>
        <taxon>Neoptera</taxon>
        <taxon>Endopterygota</taxon>
        <taxon>Hymenoptera</taxon>
        <taxon>Apocrita</taxon>
        <taxon>Ichneumonoidea</taxon>
        <taxon>Braconidae</taxon>
        <taxon>Microgastrinae</taxon>
        <taxon>Cotesia</taxon>
    </lineage>
</organism>
<evidence type="ECO:0000256" key="1">
    <source>
        <dbReference type="SAM" id="MobiDB-lite"/>
    </source>
</evidence>
<proteinExistence type="predicted"/>
<accession>A0AAV7IZS3</accession>
<keyword evidence="3" id="KW-1185">Reference proteome</keyword>
<protein>
    <submittedName>
        <fullName evidence="2">Uncharacterized protein</fullName>
    </submittedName>
</protein>
<feature type="region of interest" description="Disordered" evidence="1">
    <location>
        <begin position="151"/>
        <end position="181"/>
    </location>
</feature>
<dbReference type="Proteomes" id="UP000826195">
    <property type="component" value="Unassembled WGS sequence"/>
</dbReference>